<dbReference type="Gene3D" id="3.30.360.10">
    <property type="entry name" value="Dihydrodipicolinate Reductase, domain 2"/>
    <property type="match status" value="1"/>
</dbReference>
<feature type="domain" description="GFO/IDH/MocA-like oxidoreductase" evidence="4">
    <location>
        <begin position="130"/>
        <end position="246"/>
    </location>
</feature>
<dbReference type="InterPro" id="IPR050984">
    <property type="entry name" value="Gfo/Idh/MocA_domain"/>
</dbReference>
<dbReference type="GO" id="GO:0000166">
    <property type="term" value="F:nucleotide binding"/>
    <property type="evidence" value="ECO:0007669"/>
    <property type="project" value="InterPro"/>
</dbReference>
<dbReference type="SUPFAM" id="SSF55347">
    <property type="entry name" value="Glyceraldehyde-3-phosphate dehydrogenase-like, C-terminal domain"/>
    <property type="match status" value="1"/>
</dbReference>
<dbReference type="Pfam" id="PF01408">
    <property type="entry name" value="GFO_IDH_MocA"/>
    <property type="match status" value="1"/>
</dbReference>
<reference evidence="5 6" key="1">
    <citation type="submission" date="2014-08" db="EMBL/GenBank/DDBJ databases">
        <title>Comparative genomics of the Paenibacillus odorifer group.</title>
        <authorList>
            <person name="den Bakker H.C."/>
            <person name="Tsai Y.-C."/>
            <person name="Martin N."/>
            <person name="Korlach J."/>
            <person name="Wiedmann M."/>
        </authorList>
    </citation>
    <scope>NUCLEOTIDE SEQUENCE [LARGE SCALE GENOMIC DNA]</scope>
    <source>
        <strain evidence="5 6">DSM 1735</strain>
    </source>
</reference>
<feature type="domain" description="Gfo/Idh/MocA-like oxidoreductase N-terminal" evidence="3">
    <location>
        <begin position="4"/>
        <end position="119"/>
    </location>
</feature>
<dbReference type="PANTHER" id="PTHR22604:SF105">
    <property type="entry name" value="TRANS-1,2-DIHYDROBENZENE-1,2-DIOL DEHYDROGENASE"/>
    <property type="match status" value="1"/>
</dbReference>
<comment type="similarity">
    <text evidence="1">Belongs to the Gfo/Idh/MocA family.</text>
</comment>
<evidence type="ECO:0000256" key="2">
    <source>
        <dbReference type="ARBA" id="ARBA00023002"/>
    </source>
</evidence>
<dbReference type="Proteomes" id="UP000029409">
    <property type="component" value="Chromosome"/>
</dbReference>
<dbReference type="KEGG" id="pdu:PDUR_16875"/>
<dbReference type="Gene3D" id="3.40.50.720">
    <property type="entry name" value="NAD(P)-binding Rossmann-like Domain"/>
    <property type="match status" value="1"/>
</dbReference>
<dbReference type="SUPFAM" id="SSF51735">
    <property type="entry name" value="NAD(P)-binding Rossmann-fold domains"/>
    <property type="match status" value="1"/>
</dbReference>
<sequence>MSKLNWAIIGPGWAASDFVKAIKTVNGSVYAVAGISQEEAQAFADKNQVEKAFGDYTEMLKDEAIDVVYISTPHNLHHKFIMESLKHGKHVISEKAITVNSEQLTEIIALAEEKNLVVAEAMTLYYMPLYKKLKEILDSGQLGKLKMIQVSFGSCKEYDVKNRFFSKDLAGGALLDIGTYALSFTRFFLSQQPHEVLTTVKTFETGVDEQSGIILKNGADEMAVISLTMRAKMPKRGIVAGELGFITVDNFPRADKATITYTADGRVEQIEAGETAKALEYEVEDMQNFILNKKNTATLHLSNDVMALMTNVRNQWGIKYPFE</sequence>
<organism evidence="5 6">
    <name type="scientific">Paenibacillus durus</name>
    <name type="common">Paenibacillus azotofixans</name>
    <dbReference type="NCBI Taxonomy" id="44251"/>
    <lineage>
        <taxon>Bacteria</taxon>
        <taxon>Bacillati</taxon>
        <taxon>Bacillota</taxon>
        <taxon>Bacilli</taxon>
        <taxon>Bacillales</taxon>
        <taxon>Paenibacillaceae</taxon>
        <taxon>Paenibacillus</taxon>
    </lineage>
</organism>
<accession>A0A089IWU3</accession>
<dbReference type="PANTHER" id="PTHR22604">
    <property type="entry name" value="OXIDOREDUCTASES"/>
    <property type="match status" value="1"/>
</dbReference>
<evidence type="ECO:0000259" key="4">
    <source>
        <dbReference type="Pfam" id="PF22725"/>
    </source>
</evidence>
<dbReference type="eggNOG" id="COG0673">
    <property type="taxonomic scope" value="Bacteria"/>
</dbReference>
<protein>
    <submittedName>
        <fullName evidence="5">Oxidoreductase</fullName>
    </submittedName>
</protein>
<keyword evidence="2" id="KW-0560">Oxidoreductase</keyword>
<proteinExistence type="inferred from homology"/>
<dbReference type="InterPro" id="IPR000683">
    <property type="entry name" value="Gfo/Idh/MocA-like_OxRdtase_N"/>
</dbReference>
<dbReference type="RefSeq" id="WP_042207197.1">
    <property type="nucleotide sequence ID" value="NZ_CP009288.1"/>
</dbReference>
<dbReference type="InterPro" id="IPR055170">
    <property type="entry name" value="GFO_IDH_MocA-like_dom"/>
</dbReference>
<name>A0A089IWU3_PAEDU</name>
<dbReference type="AlphaFoldDB" id="A0A089IWU3"/>
<evidence type="ECO:0000313" key="5">
    <source>
        <dbReference type="EMBL" id="AIQ13404.1"/>
    </source>
</evidence>
<evidence type="ECO:0000313" key="6">
    <source>
        <dbReference type="Proteomes" id="UP000029409"/>
    </source>
</evidence>
<dbReference type="EMBL" id="CP009288">
    <property type="protein sequence ID" value="AIQ13404.1"/>
    <property type="molecule type" value="Genomic_DNA"/>
</dbReference>
<dbReference type="GO" id="GO:0016491">
    <property type="term" value="F:oxidoreductase activity"/>
    <property type="evidence" value="ECO:0007669"/>
    <property type="project" value="UniProtKB-KW"/>
</dbReference>
<keyword evidence="6" id="KW-1185">Reference proteome</keyword>
<evidence type="ECO:0000256" key="1">
    <source>
        <dbReference type="ARBA" id="ARBA00010928"/>
    </source>
</evidence>
<evidence type="ECO:0000259" key="3">
    <source>
        <dbReference type="Pfam" id="PF01408"/>
    </source>
</evidence>
<gene>
    <name evidence="5" type="ORF">PDUR_16875</name>
</gene>
<dbReference type="Pfam" id="PF22725">
    <property type="entry name" value="GFO_IDH_MocA_C3"/>
    <property type="match status" value="1"/>
</dbReference>
<dbReference type="OrthoDB" id="9815825at2"/>
<dbReference type="InterPro" id="IPR036291">
    <property type="entry name" value="NAD(P)-bd_dom_sf"/>
</dbReference>
<dbReference type="STRING" id="44251.PDUR_16875"/>